<protein>
    <submittedName>
        <fullName evidence="2">Uncharacterized protein</fullName>
    </submittedName>
</protein>
<dbReference type="EMBL" id="BGZK01002194">
    <property type="protein sequence ID" value="GBP91673.1"/>
    <property type="molecule type" value="Genomic_DNA"/>
</dbReference>
<dbReference type="AlphaFoldDB" id="A0A4C1ZXU6"/>
<proteinExistence type="predicted"/>
<feature type="compositionally biased region" description="Polar residues" evidence="1">
    <location>
        <begin position="1"/>
        <end position="33"/>
    </location>
</feature>
<reference evidence="2 3" key="1">
    <citation type="journal article" date="2019" name="Commun. Biol.">
        <title>The bagworm genome reveals a unique fibroin gene that provides high tensile strength.</title>
        <authorList>
            <person name="Kono N."/>
            <person name="Nakamura H."/>
            <person name="Ohtoshi R."/>
            <person name="Tomita M."/>
            <person name="Numata K."/>
            <person name="Arakawa K."/>
        </authorList>
    </citation>
    <scope>NUCLEOTIDE SEQUENCE [LARGE SCALE GENOMIC DNA]</scope>
</reference>
<sequence>MSSSFQRTSIHGSQNNDTAMRLASNSKTSCTSTKRGRLESVQEFACGPVGRSICRGCYSGLAPEAESARDRQFFPAPDLIIQSAERA</sequence>
<evidence type="ECO:0000313" key="3">
    <source>
        <dbReference type="Proteomes" id="UP000299102"/>
    </source>
</evidence>
<evidence type="ECO:0000313" key="2">
    <source>
        <dbReference type="EMBL" id="GBP91673.1"/>
    </source>
</evidence>
<dbReference type="Proteomes" id="UP000299102">
    <property type="component" value="Unassembled WGS sequence"/>
</dbReference>
<feature type="region of interest" description="Disordered" evidence="1">
    <location>
        <begin position="1"/>
        <end position="37"/>
    </location>
</feature>
<organism evidence="2 3">
    <name type="scientific">Eumeta variegata</name>
    <name type="common">Bagworm moth</name>
    <name type="synonym">Eumeta japonica</name>
    <dbReference type="NCBI Taxonomy" id="151549"/>
    <lineage>
        <taxon>Eukaryota</taxon>
        <taxon>Metazoa</taxon>
        <taxon>Ecdysozoa</taxon>
        <taxon>Arthropoda</taxon>
        <taxon>Hexapoda</taxon>
        <taxon>Insecta</taxon>
        <taxon>Pterygota</taxon>
        <taxon>Neoptera</taxon>
        <taxon>Endopterygota</taxon>
        <taxon>Lepidoptera</taxon>
        <taxon>Glossata</taxon>
        <taxon>Ditrysia</taxon>
        <taxon>Tineoidea</taxon>
        <taxon>Psychidae</taxon>
        <taxon>Oiketicinae</taxon>
        <taxon>Eumeta</taxon>
    </lineage>
</organism>
<evidence type="ECO:0000256" key="1">
    <source>
        <dbReference type="SAM" id="MobiDB-lite"/>
    </source>
</evidence>
<comment type="caution">
    <text evidence="2">The sequence shown here is derived from an EMBL/GenBank/DDBJ whole genome shotgun (WGS) entry which is preliminary data.</text>
</comment>
<keyword evidence="3" id="KW-1185">Reference proteome</keyword>
<name>A0A4C1ZXU6_EUMVA</name>
<accession>A0A4C1ZXU6</accession>
<gene>
    <name evidence="2" type="ORF">EVAR_67102_1</name>
</gene>